<feature type="compositionally biased region" description="Polar residues" evidence="1">
    <location>
        <begin position="1"/>
        <end position="24"/>
    </location>
</feature>
<dbReference type="AlphaFoldDB" id="A0A5J4KSD0"/>
<feature type="region of interest" description="Disordered" evidence="1">
    <location>
        <begin position="1"/>
        <end position="41"/>
    </location>
</feature>
<dbReference type="RefSeq" id="WP_151757118.1">
    <property type="nucleotide sequence ID" value="NZ_BKZW01000001.1"/>
</dbReference>
<keyword evidence="2" id="KW-0472">Membrane</keyword>
<proteinExistence type="predicted"/>
<evidence type="ECO:0000256" key="2">
    <source>
        <dbReference type="SAM" id="Phobius"/>
    </source>
</evidence>
<name>A0A5J4KSD0_9CHLR</name>
<keyword evidence="2" id="KW-1133">Transmembrane helix</keyword>
<sequence>MDEQTLSSTAEPTENMPSQKTSVQPAAASAERADSEKRQVYGTAKTENLRDSGLWRILLPAVVILSCVALLVIPLIILIPLLYNSIQAWSTNDVKEPQLIWLWVTMIVVEVGLFILIARGILKVF</sequence>
<evidence type="ECO:0000313" key="4">
    <source>
        <dbReference type="Proteomes" id="UP000326912"/>
    </source>
</evidence>
<gene>
    <name evidence="3" type="ORF">KDW_35120</name>
</gene>
<dbReference type="Proteomes" id="UP000326912">
    <property type="component" value="Unassembled WGS sequence"/>
</dbReference>
<dbReference type="EMBL" id="BKZW01000001">
    <property type="protein sequence ID" value="GER89350.1"/>
    <property type="molecule type" value="Genomic_DNA"/>
</dbReference>
<protein>
    <submittedName>
        <fullName evidence="3">Uncharacterized protein</fullName>
    </submittedName>
</protein>
<evidence type="ECO:0000256" key="1">
    <source>
        <dbReference type="SAM" id="MobiDB-lite"/>
    </source>
</evidence>
<feature type="transmembrane region" description="Helical" evidence="2">
    <location>
        <begin position="57"/>
        <end position="79"/>
    </location>
</feature>
<feature type="transmembrane region" description="Helical" evidence="2">
    <location>
        <begin position="99"/>
        <end position="122"/>
    </location>
</feature>
<keyword evidence="4" id="KW-1185">Reference proteome</keyword>
<reference evidence="3 4" key="1">
    <citation type="submission" date="2019-10" db="EMBL/GenBank/DDBJ databases">
        <title>Dictyobacter vulcani sp. nov., within the class Ktedonobacteria, isolated from soil of volcanic Mt. Zao.</title>
        <authorList>
            <person name="Zheng Y."/>
            <person name="Wang C.M."/>
            <person name="Sakai Y."/>
            <person name="Abe K."/>
            <person name="Yokota A."/>
            <person name="Yabe S."/>
        </authorList>
    </citation>
    <scope>NUCLEOTIDE SEQUENCE [LARGE SCALE GENOMIC DNA]</scope>
    <source>
        <strain evidence="3 4">W12</strain>
    </source>
</reference>
<accession>A0A5J4KSD0</accession>
<organism evidence="3 4">
    <name type="scientific">Dictyobacter vulcani</name>
    <dbReference type="NCBI Taxonomy" id="2607529"/>
    <lineage>
        <taxon>Bacteria</taxon>
        <taxon>Bacillati</taxon>
        <taxon>Chloroflexota</taxon>
        <taxon>Ktedonobacteria</taxon>
        <taxon>Ktedonobacterales</taxon>
        <taxon>Dictyobacteraceae</taxon>
        <taxon>Dictyobacter</taxon>
    </lineage>
</organism>
<keyword evidence="2" id="KW-0812">Transmembrane</keyword>
<comment type="caution">
    <text evidence="3">The sequence shown here is derived from an EMBL/GenBank/DDBJ whole genome shotgun (WGS) entry which is preliminary data.</text>
</comment>
<evidence type="ECO:0000313" key="3">
    <source>
        <dbReference type="EMBL" id="GER89350.1"/>
    </source>
</evidence>